<comment type="subcellular location">
    <subcellularLocation>
        <location evidence="1 10">Cytoplasm</location>
    </subcellularLocation>
</comment>
<dbReference type="GO" id="GO:0008270">
    <property type="term" value="F:zinc ion binding"/>
    <property type="evidence" value="ECO:0007669"/>
    <property type="project" value="UniProtKB-KW"/>
</dbReference>
<dbReference type="eggNOG" id="KOG3741">
    <property type="taxonomic scope" value="Eukaryota"/>
</dbReference>
<dbReference type="PANTHER" id="PTHR12272:SF11">
    <property type="entry name" value="PAN2-PAN3 DEADENYLATION COMPLEX SUBUNIT PAN3"/>
    <property type="match status" value="1"/>
</dbReference>
<evidence type="ECO:0000259" key="12">
    <source>
        <dbReference type="PROSITE" id="PS50103"/>
    </source>
</evidence>
<dbReference type="Pfam" id="PF18101">
    <property type="entry name" value="Pan3_CK"/>
    <property type="match status" value="1"/>
</dbReference>
<gene>
    <name evidence="13" type="primary">KAFR0C03770</name>
    <name evidence="10" type="synonym">PAN3</name>
    <name evidence="13" type="ORF">KAFR_0C03770</name>
</gene>
<dbReference type="HAMAP" id="MF_03181">
    <property type="entry name" value="PAN3"/>
    <property type="match status" value="1"/>
</dbReference>
<dbReference type="GO" id="GO:0000289">
    <property type="term" value="P:nuclear-transcribed mRNA poly(A) tail shortening"/>
    <property type="evidence" value="ECO:0007669"/>
    <property type="project" value="UniProtKB-UniRule"/>
</dbReference>
<evidence type="ECO:0000313" key="14">
    <source>
        <dbReference type="Proteomes" id="UP000005220"/>
    </source>
</evidence>
<keyword evidence="3 10" id="KW-0507">mRNA processing</keyword>
<dbReference type="SUPFAM" id="SSF56112">
    <property type="entry name" value="Protein kinase-like (PK-like)"/>
    <property type="match status" value="1"/>
</dbReference>
<feature type="domain" description="C3H1-type" evidence="12">
    <location>
        <begin position="8"/>
        <end position="37"/>
    </location>
</feature>
<evidence type="ECO:0000256" key="11">
    <source>
        <dbReference type="PROSITE-ProRule" id="PRU00723"/>
    </source>
</evidence>
<comment type="domain">
    <text evidence="10">The N-terminal zinc finger binds to poly(A) RNA.</text>
</comment>
<dbReference type="GO" id="GO:0006301">
    <property type="term" value="P:DNA damage tolerance"/>
    <property type="evidence" value="ECO:0007669"/>
    <property type="project" value="EnsemblFungi"/>
</dbReference>
<dbReference type="Gene3D" id="1.10.287.3700">
    <property type="match status" value="1"/>
</dbReference>
<accession>H2ASL8</accession>
<sequence length="637" mass="72793">MEKFNPEWAKDVPCRNIIIYGYCKKQKEGCPFNHDADPANTTQSNVITQNTVTHEPPANRINNNVVEISTNLANTNLSDLPNLLNSQPNKDIHTSTSTNSLPKFNAKVSASFTPMGTAQRPTSAVDNDAPKSNTFVSESFTSSFTNFNPVLNTNQNPVDTQFSPQQPQPSSLVTENGEPIRYPGIYPPPHSILQYHLYAPDPPPQLKLPLKPNERSPEMLFIPNDIREELTKKNLASLQIFPPGGALPDVVQDYFGFVPLDFHQKNSDIDRYNGHKNSLFKVFSNFDGKIYVLRRIHNIKPNSIDSMAISKTFKKWNRFNSSNIVKLKDLFLTTKFGDTSLCFVYDYYPNAMSLYEAHFINFPLIPITQDYLWTYLVQLTNALREVHQADLSITKSLNWEKILVTGKPGRIKILGSSESDLLNYNNSDINIHDNQQTDFFNLGTFLFQLAKNINSESSFENSKENITEEKTEKLSVDDQLKSVLKYLLNDKIHDKSVMDLSKLFIDKIYSTFDALKTYSEFSENVLSRELENSRLFRLICKLNFIFGRIESRIDINWSESGEKFPIILFYDFVFHQVDENGKSVMDLTHVLRCLNKLDVGVSEKLVLVTPDEMNCIIISYKELKDLIESTFRSLTQS</sequence>
<comment type="function">
    <text evidence="10">Regulatory subunit of the poly(A)-nuclease (PAN) deadenylation complex, one of two cytoplasmic mRNA deadenylases involved in mRNA turnover. PAN specifically shortens poly(A) tails of RNA and the activity is stimulated by poly(A)-binding protein PAB1. PAN deadenylation is followed by rapid degradation of the shortened mRNA tails by the CCR4-NOT complex. Deadenylated mRNAs are then degraded by two alternative mechanisms, namely exosome-mediated 3'-5' exonucleolytic degradation, or deadenlyation-dependent mRNA decaping and subsequent 5'-3' exonucleolytic degradation by XRN1. May also be involved in post-transcriptional maturation of mRNA poly(A) tails. PAN3 acts as a positive regulator for PAN activity, recruiting the catalytic subunit PAN2 to mRNA via its interaction with RNA and with PAB1.</text>
</comment>
<feature type="binding site" evidence="10">
    <location>
        <begin position="346"/>
        <end position="353"/>
    </location>
    <ligand>
        <name>ATP</name>
        <dbReference type="ChEBI" id="CHEBI:30616"/>
    </ligand>
</feature>
<dbReference type="HOGENOM" id="CLU_016423_2_1_1"/>
<keyword evidence="9 10" id="KW-0175">Coiled coil</keyword>
<dbReference type="GO" id="GO:0008143">
    <property type="term" value="F:poly(A) binding"/>
    <property type="evidence" value="ECO:0007669"/>
    <property type="project" value="EnsemblFungi"/>
</dbReference>
<evidence type="ECO:0000256" key="7">
    <source>
        <dbReference type="ARBA" id="ARBA00022833"/>
    </source>
</evidence>
<comment type="domain">
    <text evidence="10">Contains a pseudokinase domain. The protein kinase domain is predicted to be catalytically inactive because some of the residues important for catalytic activity are substituted and it lacks the equivalent of the binding site for a peptide substrate. However, it has retained an ATP-binding site and ATP-binding is required for mRNA degradation, stimulating the activity of the PAN2 nuclease in vitro. The nucleotide-binding site is juxtaposed to the RNase active site of PAN2 in the complex and may actually bind nucleosides of a poly(A) RNA rather than ATP, feeding the poly(A)-tail to the active site of the deadenylase and thus increasing the efficiency with which this distributive enzyme degrades oligo(A) RNAs.</text>
</comment>
<dbReference type="AlphaFoldDB" id="H2ASL8"/>
<dbReference type="OrthoDB" id="204958at2759"/>
<dbReference type="Pfam" id="PF25586">
    <property type="entry name" value="zf-CCCH_PAN3"/>
    <property type="match status" value="1"/>
</dbReference>
<dbReference type="KEGG" id="kaf:KAFR_0C03770"/>
<dbReference type="InterPro" id="IPR041332">
    <property type="entry name" value="Pan3_CK"/>
</dbReference>
<dbReference type="PANTHER" id="PTHR12272">
    <property type="entry name" value="DEADENYLATION COMPLEX SUBUNIT PAN3"/>
    <property type="match status" value="1"/>
</dbReference>
<dbReference type="GO" id="GO:0000932">
    <property type="term" value="C:P-body"/>
    <property type="evidence" value="ECO:0007669"/>
    <property type="project" value="TreeGrafter"/>
</dbReference>
<evidence type="ECO:0000256" key="5">
    <source>
        <dbReference type="ARBA" id="ARBA00022741"/>
    </source>
</evidence>
<dbReference type="GO" id="GO:0006281">
    <property type="term" value="P:DNA repair"/>
    <property type="evidence" value="ECO:0007669"/>
    <property type="project" value="EnsemblFungi"/>
</dbReference>
<dbReference type="Gene3D" id="6.10.250.3160">
    <property type="match status" value="1"/>
</dbReference>
<dbReference type="FunCoup" id="H2ASL8">
    <property type="interactions" value="695"/>
</dbReference>
<evidence type="ECO:0000256" key="10">
    <source>
        <dbReference type="HAMAP-Rule" id="MF_03181"/>
    </source>
</evidence>
<feature type="region of interest" description="Knob domain" evidence="10">
    <location>
        <begin position="545"/>
        <end position="637"/>
    </location>
</feature>
<name>H2ASL8_KAZAF</name>
<dbReference type="GO" id="GO:0031251">
    <property type="term" value="C:PAN complex"/>
    <property type="evidence" value="ECO:0007669"/>
    <property type="project" value="UniProtKB-UniRule"/>
</dbReference>
<dbReference type="Gene3D" id="1.10.510.10">
    <property type="entry name" value="Transferase(Phosphotransferase) domain 1"/>
    <property type="match status" value="1"/>
</dbReference>
<keyword evidence="14" id="KW-1185">Reference proteome</keyword>
<dbReference type="STRING" id="1071382.H2ASL8"/>
<comment type="domain">
    <text evidence="10">The pseudokinase domain, the coiled-coil (CC), and C-terminal knob domain (CK) form a structural unit (PKC) that forms an extensive high-affinity interaction surface for PAN2.</text>
</comment>
<dbReference type="GO" id="GO:0006397">
    <property type="term" value="P:mRNA processing"/>
    <property type="evidence" value="ECO:0007669"/>
    <property type="project" value="UniProtKB-KW"/>
</dbReference>
<keyword evidence="5 10" id="KW-0547">Nucleotide-binding</keyword>
<evidence type="ECO:0000256" key="4">
    <source>
        <dbReference type="ARBA" id="ARBA00022723"/>
    </source>
</evidence>
<dbReference type="InterPro" id="IPR000571">
    <property type="entry name" value="Znf_CCCH"/>
</dbReference>
<dbReference type="PROSITE" id="PS50103">
    <property type="entry name" value="ZF_C3H1"/>
    <property type="match status" value="1"/>
</dbReference>
<evidence type="ECO:0000256" key="9">
    <source>
        <dbReference type="ARBA" id="ARBA00023054"/>
    </source>
</evidence>
<dbReference type="InterPro" id="IPR011009">
    <property type="entry name" value="Kinase-like_dom_sf"/>
</dbReference>
<keyword evidence="8 10" id="KW-0067">ATP-binding</keyword>
<protein>
    <recommendedName>
        <fullName evidence="10">PAN2-PAN3 deadenylation complex subunit PAN3</fullName>
    </recommendedName>
    <alternativeName>
        <fullName evidence="10">PAB1P-dependent poly(A)-specific ribonuclease</fullName>
    </alternativeName>
    <alternativeName>
        <fullName evidence="10">Poly(A)-nuclease deadenylation complex subunit 3</fullName>
        <shortName evidence="10">PAN deadenylation complex subunit 3</shortName>
    </alternativeName>
</protein>
<dbReference type="EMBL" id="HE650823">
    <property type="protein sequence ID" value="CCF57368.1"/>
    <property type="molecule type" value="Genomic_DNA"/>
</dbReference>
<reference evidence="13 14" key="1">
    <citation type="journal article" date="2011" name="Proc. Natl. Acad. Sci. U.S.A.">
        <title>Evolutionary erosion of yeast sex chromosomes by mating-type switching accidents.</title>
        <authorList>
            <person name="Gordon J.L."/>
            <person name="Armisen D."/>
            <person name="Proux-Wera E."/>
            <person name="Oheigeartaigh S.S."/>
            <person name="Byrne K.P."/>
            <person name="Wolfe K.H."/>
        </authorList>
    </citation>
    <scope>NUCLEOTIDE SEQUENCE [LARGE SCALE GENOMIC DNA]</scope>
    <source>
        <strain evidence="14">ATCC 22294 / BCRC 22015 / CBS 2517 / CECT 1963 / NBRC 1671 / NRRL Y-8276</strain>
    </source>
</reference>
<dbReference type="FunFam" id="1.10.287.3700:FF:000002">
    <property type="entry name" value="PAN2-PAN3 deadenylation complex subunit PAN3"/>
    <property type="match status" value="1"/>
</dbReference>
<dbReference type="GeneID" id="13885287"/>
<evidence type="ECO:0000256" key="2">
    <source>
        <dbReference type="ARBA" id="ARBA00022490"/>
    </source>
</evidence>
<evidence type="ECO:0000256" key="8">
    <source>
        <dbReference type="ARBA" id="ARBA00022840"/>
    </source>
</evidence>
<keyword evidence="7 11" id="KW-0862">Zinc</keyword>
<dbReference type="InParanoid" id="H2ASL8"/>
<comment type="caution">
    <text evidence="10">Lacks conserved residue(s) required for the propagation of feature annotation.</text>
</comment>
<comment type="subunit">
    <text evidence="10">Homodimer. Forms a heterotrimer with a catalytic subunit PAN2 to form the poly(A)-nuclease (PAN) deadenylation complex. Interacts (via PAM-2 motif) with poly(A)-binding protein PAB1 (via PABC domain), conferring substrate specificity of the enzyme complex.</text>
</comment>
<keyword evidence="6 11" id="KW-0863">Zinc-finger</keyword>
<dbReference type="RefSeq" id="XP_003956503.1">
    <property type="nucleotide sequence ID" value="XM_003956454.1"/>
</dbReference>
<evidence type="ECO:0000256" key="1">
    <source>
        <dbReference type="ARBA" id="ARBA00004496"/>
    </source>
</evidence>
<organism evidence="13 14">
    <name type="scientific">Kazachstania africana (strain ATCC 22294 / BCRC 22015 / CBS 2517 / CECT 1963 / NBRC 1671 / NRRL Y-8276)</name>
    <name type="common">Yeast</name>
    <name type="synonym">Kluyveromyces africanus</name>
    <dbReference type="NCBI Taxonomy" id="1071382"/>
    <lineage>
        <taxon>Eukaryota</taxon>
        <taxon>Fungi</taxon>
        <taxon>Dikarya</taxon>
        <taxon>Ascomycota</taxon>
        <taxon>Saccharomycotina</taxon>
        <taxon>Saccharomycetes</taxon>
        <taxon>Saccharomycetales</taxon>
        <taxon>Saccharomycetaceae</taxon>
        <taxon>Kazachstania</taxon>
    </lineage>
</organism>
<feature type="zinc finger region" description="C3H1-type" evidence="11">
    <location>
        <begin position="8"/>
        <end position="37"/>
    </location>
</feature>
<dbReference type="InterPro" id="IPR030844">
    <property type="entry name" value="PAN3"/>
</dbReference>
<evidence type="ECO:0000313" key="13">
    <source>
        <dbReference type="EMBL" id="CCF57368.1"/>
    </source>
</evidence>
<evidence type="ECO:0000256" key="3">
    <source>
        <dbReference type="ARBA" id="ARBA00022664"/>
    </source>
</evidence>
<feature type="binding site" evidence="10">
    <location>
        <position position="294"/>
    </location>
    <ligand>
        <name>ATP</name>
        <dbReference type="ChEBI" id="CHEBI:30616"/>
    </ligand>
</feature>
<dbReference type="GO" id="GO:0005524">
    <property type="term" value="F:ATP binding"/>
    <property type="evidence" value="ECO:0007669"/>
    <property type="project" value="UniProtKB-UniRule"/>
</dbReference>
<dbReference type="Gene3D" id="1.20.5.5160">
    <property type="match status" value="1"/>
</dbReference>
<dbReference type="Proteomes" id="UP000005220">
    <property type="component" value="Chromosome 3"/>
</dbReference>
<comment type="similarity">
    <text evidence="10">Belongs to the protein kinase superfamily. PAN3 family.</text>
</comment>
<proteinExistence type="inferred from homology"/>
<keyword evidence="4 11" id="KW-0479">Metal-binding</keyword>
<feature type="coiled-coil region" evidence="10">
    <location>
        <begin position="506"/>
        <end position="544"/>
    </location>
</feature>
<evidence type="ECO:0000256" key="6">
    <source>
        <dbReference type="ARBA" id="ARBA00022771"/>
    </source>
</evidence>
<keyword evidence="2 10" id="KW-0963">Cytoplasm</keyword>